<feature type="binding site" evidence="3">
    <location>
        <begin position="52"/>
        <end position="53"/>
    </location>
    <ligand>
        <name>phosphate</name>
        <dbReference type="ChEBI" id="CHEBI:43474"/>
    </ligand>
</feature>
<dbReference type="InterPro" id="IPR010044">
    <property type="entry name" value="MTAP"/>
</dbReference>
<comment type="caution">
    <text evidence="3">Lacks conserved residue(s) required for the propagation of feature annotation.</text>
</comment>
<comment type="miscellaneous">
    <text evidence="3">Although this enzyme belongs to the family of MTA phosphorylases based on sequence homology, it has been shown that conserved amino acid substitutions in the substrate binding pocket convert the substrate specificity of this enzyme from 6-aminopurines to 6-oxopurines.</text>
</comment>
<dbReference type="HAMAP" id="MF_01963">
    <property type="entry name" value="MTAP"/>
    <property type="match status" value="1"/>
</dbReference>
<dbReference type="InterPro" id="IPR000845">
    <property type="entry name" value="Nucleoside_phosphorylase_d"/>
</dbReference>
<comment type="similarity">
    <text evidence="3">Belongs to the PNP/MTAP phosphorylase family. MTAP subfamily.</text>
</comment>
<feature type="binding site" evidence="3">
    <location>
        <position position="185"/>
    </location>
    <ligand>
        <name>substrate</name>
    </ligand>
</feature>
<feature type="binding site" evidence="3">
    <location>
        <position position="186"/>
    </location>
    <ligand>
        <name>phosphate</name>
        <dbReference type="ChEBI" id="CHEBI:43474"/>
    </ligand>
</feature>
<comment type="pathway">
    <text evidence="3">Purine metabolism; purine nucleoside salvage.</text>
</comment>
<name>A0ABQ5TSH3_9GAMM</name>
<sequence length="248" mass="26681">MRLLGIIGGSGLTQYPGLEITEQKHVETPYGDPSAAIKIGTLNGKQVAFLPRHGDRHNIPPHRINYRANIHALKTIGVTDILAVAAVGGITDKFAPGVLAVPDQIIDYTHGREQSFFSEQFRADNHIDFTWPYDQELREILLKAAADAGLTALDGATYAVVQGPRLETAAEIRRLARDGCDLVGMTGMPEACLAREAELSYATLAVVANWAAGITNNVLTMDEIQQTLAGGIDDVKTIIANVIKQLSG</sequence>
<accession>A0ABQ5TSH3</accession>
<gene>
    <name evidence="5" type="ORF">GCM10007891_02360</name>
</gene>
<protein>
    <recommendedName>
        <fullName evidence="3">Probable S-methyl-5'-thioinosine phosphorylase</fullName>
        <ecNumber evidence="3">2.4.2.44</ecNumber>
    </recommendedName>
    <alternativeName>
        <fullName evidence="3">5'-methylthioinosine phosphorylase</fullName>
        <shortName evidence="3">MTI phosphorylase</shortName>
        <shortName evidence="3">MTIP</shortName>
    </alternativeName>
</protein>
<feature type="site" description="Important for substrate specificity" evidence="3">
    <location>
        <position position="221"/>
    </location>
</feature>
<keyword evidence="3" id="KW-0660">Purine salvage</keyword>
<dbReference type="SUPFAM" id="SSF53167">
    <property type="entry name" value="Purine and uridine phosphorylases"/>
    <property type="match status" value="1"/>
</dbReference>
<dbReference type="PANTHER" id="PTHR42679:SF2">
    <property type="entry name" value="S-METHYL-5'-THIOADENOSINE PHOSPHORYLASE"/>
    <property type="match status" value="1"/>
</dbReference>
<dbReference type="InterPro" id="IPR035994">
    <property type="entry name" value="Nucleoside_phosphorylase_sf"/>
</dbReference>
<evidence type="ECO:0000256" key="2">
    <source>
        <dbReference type="ARBA" id="ARBA00022679"/>
    </source>
</evidence>
<dbReference type="EMBL" id="BSND01000003">
    <property type="protein sequence ID" value="GLP98382.1"/>
    <property type="molecule type" value="Genomic_DNA"/>
</dbReference>
<dbReference type="Pfam" id="PF01048">
    <property type="entry name" value="PNP_UDP_1"/>
    <property type="match status" value="1"/>
</dbReference>
<evidence type="ECO:0000259" key="4">
    <source>
        <dbReference type="Pfam" id="PF01048"/>
    </source>
</evidence>
<evidence type="ECO:0000256" key="1">
    <source>
        <dbReference type="ARBA" id="ARBA00022676"/>
    </source>
</evidence>
<comment type="subunit">
    <text evidence="3">Homotrimer.</text>
</comment>
<dbReference type="NCBIfam" id="NF006599">
    <property type="entry name" value="PRK09136.1"/>
    <property type="match status" value="1"/>
</dbReference>
<evidence type="ECO:0000313" key="5">
    <source>
        <dbReference type="EMBL" id="GLP98382.1"/>
    </source>
</evidence>
<dbReference type="PANTHER" id="PTHR42679">
    <property type="entry name" value="S-METHYL-5'-THIOADENOSINE PHOSPHORYLASE"/>
    <property type="match status" value="1"/>
</dbReference>
<dbReference type="RefSeq" id="WP_284722168.1">
    <property type="nucleotide sequence ID" value="NZ_BSND01000003.1"/>
</dbReference>
<dbReference type="CDD" id="cd09010">
    <property type="entry name" value="MTAP_SsMTAPII_like_MTIP"/>
    <property type="match status" value="1"/>
</dbReference>
<dbReference type="EC" id="2.4.2.44" evidence="3"/>
<comment type="function">
    <text evidence="3">Catalyzes the reversible phosphorylation of S-methyl-5'-thioinosine (MTI) to hypoxanthine and 5-methylthioribose-1-phosphate. Involved in the breakdown of S-methyl-5'-thioadenosine (MTA), a major by-product of polyamine biosynthesis. Catabolism of (MTA) occurs via deamination to MTI and phosphorolysis to hypoxanthine.</text>
</comment>
<feature type="site" description="Important for substrate specificity" evidence="3">
    <location>
        <position position="167"/>
    </location>
</feature>
<comment type="catalytic activity">
    <reaction evidence="3">
        <text>S-methyl-5'-thioinosine + phosphate = 5-(methylsulfanyl)-alpha-D-ribose 1-phosphate + hypoxanthine</text>
        <dbReference type="Rhea" id="RHEA:30643"/>
        <dbReference type="ChEBI" id="CHEBI:17368"/>
        <dbReference type="ChEBI" id="CHEBI:43474"/>
        <dbReference type="ChEBI" id="CHEBI:48595"/>
        <dbReference type="ChEBI" id="CHEBI:58533"/>
        <dbReference type="EC" id="2.4.2.44"/>
    </reaction>
</comment>
<dbReference type="Gene3D" id="3.40.50.1580">
    <property type="entry name" value="Nucleoside phosphorylase domain"/>
    <property type="match status" value="1"/>
</dbReference>
<keyword evidence="6" id="KW-1185">Reference proteome</keyword>
<organism evidence="5 6">
    <name type="scientific">Methylophaga thalassica</name>
    <dbReference type="NCBI Taxonomy" id="40223"/>
    <lineage>
        <taxon>Bacteria</taxon>
        <taxon>Pseudomonadati</taxon>
        <taxon>Pseudomonadota</taxon>
        <taxon>Gammaproteobacteria</taxon>
        <taxon>Thiotrichales</taxon>
        <taxon>Piscirickettsiaceae</taxon>
        <taxon>Methylophaga</taxon>
    </lineage>
</organism>
<feature type="binding site" evidence="3">
    <location>
        <begin position="209"/>
        <end position="211"/>
    </location>
    <ligand>
        <name>substrate</name>
    </ligand>
</feature>
<dbReference type="NCBIfam" id="TIGR01694">
    <property type="entry name" value="MTAP"/>
    <property type="match status" value="1"/>
</dbReference>
<comment type="caution">
    <text evidence="5">The sequence shown here is derived from an EMBL/GenBank/DDBJ whole genome shotgun (WGS) entry which is preliminary data.</text>
</comment>
<evidence type="ECO:0000256" key="3">
    <source>
        <dbReference type="HAMAP-Rule" id="MF_01963"/>
    </source>
</evidence>
<dbReference type="Proteomes" id="UP001161423">
    <property type="component" value="Unassembled WGS sequence"/>
</dbReference>
<keyword evidence="1 3" id="KW-0328">Glycosyltransferase</keyword>
<evidence type="ECO:0000313" key="6">
    <source>
        <dbReference type="Proteomes" id="UP001161423"/>
    </source>
</evidence>
<feature type="binding site" evidence="3">
    <location>
        <position position="10"/>
    </location>
    <ligand>
        <name>phosphate</name>
        <dbReference type="ChEBI" id="CHEBI:43474"/>
    </ligand>
</feature>
<feature type="domain" description="Nucleoside phosphorylase" evidence="4">
    <location>
        <begin position="4"/>
        <end position="243"/>
    </location>
</feature>
<reference evidence="5" key="2">
    <citation type="submission" date="2023-01" db="EMBL/GenBank/DDBJ databases">
        <title>Draft genome sequence of Methylophaga thalassica strain NBRC 102424.</title>
        <authorList>
            <person name="Sun Q."/>
            <person name="Mori K."/>
        </authorList>
    </citation>
    <scope>NUCLEOTIDE SEQUENCE</scope>
    <source>
        <strain evidence="5">NBRC 102424</strain>
    </source>
</reference>
<reference evidence="5" key="1">
    <citation type="journal article" date="2014" name="Int. J. Syst. Evol. Microbiol.">
        <title>Complete genome of a new Firmicutes species belonging to the dominant human colonic microbiota ('Ruminococcus bicirculans') reveals two chromosomes and a selective capacity to utilize plant glucans.</title>
        <authorList>
            <consortium name="NISC Comparative Sequencing Program"/>
            <person name="Wegmann U."/>
            <person name="Louis P."/>
            <person name="Goesmann A."/>
            <person name="Henrissat B."/>
            <person name="Duncan S.H."/>
            <person name="Flint H.J."/>
        </authorList>
    </citation>
    <scope>NUCLEOTIDE SEQUENCE</scope>
    <source>
        <strain evidence="5">NBRC 102424</strain>
    </source>
</reference>
<keyword evidence="2 3" id="KW-0808">Transferase</keyword>
<proteinExistence type="inferred from homology"/>